<gene>
    <name evidence="1" type="ORF">Tci_859404</name>
</gene>
<dbReference type="Gene3D" id="3.10.28.20">
    <property type="entry name" value="Acetamidase/Formamidase-like domains"/>
    <property type="match status" value="1"/>
</dbReference>
<dbReference type="AlphaFoldDB" id="A0A699RWY5"/>
<organism evidence="1">
    <name type="scientific">Tanacetum cinerariifolium</name>
    <name type="common">Dalmatian daisy</name>
    <name type="synonym">Chrysanthemum cinerariifolium</name>
    <dbReference type="NCBI Taxonomy" id="118510"/>
    <lineage>
        <taxon>Eukaryota</taxon>
        <taxon>Viridiplantae</taxon>
        <taxon>Streptophyta</taxon>
        <taxon>Embryophyta</taxon>
        <taxon>Tracheophyta</taxon>
        <taxon>Spermatophyta</taxon>
        <taxon>Magnoliopsida</taxon>
        <taxon>eudicotyledons</taxon>
        <taxon>Gunneridae</taxon>
        <taxon>Pentapetalae</taxon>
        <taxon>asterids</taxon>
        <taxon>campanulids</taxon>
        <taxon>Asterales</taxon>
        <taxon>Asteraceae</taxon>
        <taxon>Asteroideae</taxon>
        <taxon>Anthemideae</taxon>
        <taxon>Anthemidinae</taxon>
        <taxon>Tanacetum</taxon>
    </lineage>
</organism>
<proteinExistence type="predicted"/>
<evidence type="ECO:0000313" key="1">
    <source>
        <dbReference type="EMBL" id="GFC87434.1"/>
    </source>
</evidence>
<comment type="caution">
    <text evidence="1">The sequence shown here is derived from an EMBL/GenBank/DDBJ whole genome shotgun (WGS) entry which is preliminary data.</text>
</comment>
<protein>
    <submittedName>
        <fullName evidence="1">Uncharacterized protein</fullName>
    </submittedName>
</protein>
<name>A0A699RWY5_TANCI</name>
<feature type="non-terminal residue" evidence="1">
    <location>
        <position position="213"/>
    </location>
</feature>
<feature type="non-terminal residue" evidence="1">
    <location>
        <position position="1"/>
    </location>
</feature>
<sequence>LNEDITLASKQALREMIDFLMKNKGLSKDDAYMLCSVAGDLNLTQSGLCESTLLARQELADVVVQELRIGGVAGGAGGVAPQRWNGQQLHARNESCFGLFHVAAHAGRGAHVVVLPGAHLGNEVVGVGPGDEVRAVVIQHLLEGGVGLFVAAPQLFAPPLLREKPARPDGGEGFEALGGRRGVVTIVESGIGGEGRNLALEAHHAVRIVFGRA</sequence>
<dbReference type="EMBL" id="BKCJ011110215">
    <property type="protein sequence ID" value="GFC87434.1"/>
    <property type="molecule type" value="Genomic_DNA"/>
</dbReference>
<accession>A0A699RWY5</accession>
<dbReference type="SUPFAM" id="SSF141130">
    <property type="entry name" value="Acetamidase/Formamidase-like"/>
    <property type="match status" value="1"/>
</dbReference>
<reference evidence="1" key="1">
    <citation type="journal article" date="2019" name="Sci. Rep.">
        <title>Draft genome of Tanacetum cinerariifolium, the natural source of mosquito coil.</title>
        <authorList>
            <person name="Yamashiro T."/>
            <person name="Shiraishi A."/>
            <person name="Satake H."/>
            <person name="Nakayama K."/>
        </authorList>
    </citation>
    <scope>NUCLEOTIDE SEQUENCE</scope>
</reference>